<comment type="caution">
    <text evidence="10">The sequence shown here is derived from an EMBL/GenBank/DDBJ whole genome shotgun (WGS) entry which is preliminary data.</text>
</comment>
<dbReference type="Pfam" id="PF17830">
    <property type="entry name" value="STI1-HOP_DP"/>
    <property type="match status" value="1"/>
</dbReference>
<feature type="domain" description="STI1" evidence="9">
    <location>
        <begin position="291"/>
        <end position="330"/>
    </location>
</feature>
<evidence type="ECO:0000313" key="10">
    <source>
        <dbReference type="EMBL" id="CAJ0599476.1"/>
    </source>
</evidence>
<dbReference type="Gene3D" id="1.25.40.10">
    <property type="entry name" value="Tetratricopeptide repeat domain"/>
    <property type="match status" value="1"/>
</dbReference>
<dbReference type="Pfam" id="PF13432">
    <property type="entry name" value="TPR_16"/>
    <property type="match status" value="1"/>
</dbReference>
<dbReference type="SMART" id="SM00028">
    <property type="entry name" value="TPR"/>
    <property type="match status" value="3"/>
</dbReference>
<dbReference type="InterPro" id="IPR041243">
    <property type="entry name" value="STI1/HOP_DP"/>
</dbReference>
<dbReference type="InterPro" id="IPR019734">
    <property type="entry name" value="TPR_rpt"/>
</dbReference>
<dbReference type="CDD" id="cd14438">
    <property type="entry name" value="Hip_N"/>
    <property type="match status" value="1"/>
</dbReference>
<protein>
    <recommendedName>
        <fullName evidence="9">STI1 domain-containing protein</fullName>
    </recommendedName>
</protein>
<dbReference type="GO" id="GO:0046983">
    <property type="term" value="F:protein dimerization activity"/>
    <property type="evidence" value="ECO:0007669"/>
    <property type="project" value="InterPro"/>
</dbReference>
<comment type="similarity">
    <text evidence="1">Belongs to the FAM10 family.</text>
</comment>
<sequence length="388" mass="42034">MEQHHLLLLKQFVTAVKANPDLLHEPSLDFFRDFLIELGATIPPKKSHEKAHAEAGHKAETKEPEPEPMEEEPPIPYPSDIDNTGVIEEDSGEPLPMGDPNKEASDEDIEKANEERDKAMSAFSEGNFEDAVKHFTDAIELNPGSAILHAKRANVLLKLKRPRAAIADCDKAISINPDSAQGYKFRGRAYRLLGKWVEAHSDLATACKLDYDDMANEWLKEVEPNAKKIQEYNRAVARQAEEKELRERRERVRRAQEANRKAQEEAAKFAAEDDAGMGGDPTGGLGAVLNDPEIAEAIKDPEVMSAFLDIMNNPANLMKHMGNPKVMKLIAKMKDIKAPGMAGMFGGGAAPGGCPMGAKCGDSGCGGGGQSSGAAPSAPPKAPEPDLD</sequence>
<dbReference type="PANTHER" id="PTHR45883:SF2">
    <property type="entry name" value="HSC70-INTERACTING PROTEIN"/>
    <property type="match status" value="1"/>
</dbReference>
<evidence type="ECO:0000256" key="5">
    <source>
        <dbReference type="ARBA" id="ARBA00064040"/>
    </source>
</evidence>
<evidence type="ECO:0000256" key="8">
    <source>
        <dbReference type="SAM" id="MobiDB-lite"/>
    </source>
</evidence>
<keyword evidence="2" id="KW-0677">Repeat</keyword>
<proteinExistence type="inferred from homology"/>
<dbReference type="Pfam" id="PF18253">
    <property type="entry name" value="HipN"/>
    <property type="match status" value="1"/>
</dbReference>
<evidence type="ECO:0000313" key="11">
    <source>
        <dbReference type="Proteomes" id="UP001176961"/>
    </source>
</evidence>
<dbReference type="GO" id="GO:0030544">
    <property type="term" value="F:Hsp70 protein binding"/>
    <property type="evidence" value="ECO:0007669"/>
    <property type="project" value="TreeGrafter"/>
</dbReference>
<evidence type="ECO:0000256" key="7">
    <source>
        <dbReference type="SAM" id="Coils"/>
    </source>
</evidence>
<evidence type="ECO:0000256" key="3">
    <source>
        <dbReference type="ARBA" id="ARBA00022803"/>
    </source>
</evidence>
<dbReference type="PANTHER" id="PTHR45883">
    <property type="entry name" value="HSC70-INTERACTING PROTEIN"/>
    <property type="match status" value="1"/>
</dbReference>
<gene>
    <name evidence="10" type="ORF">CYNAS_LOCUS11459</name>
</gene>
<dbReference type="FunFam" id="1.25.40.10:FF:000112">
    <property type="entry name" value="FAM10 family protein"/>
    <property type="match status" value="1"/>
</dbReference>
<evidence type="ECO:0000259" key="9">
    <source>
        <dbReference type="SMART" id="SM00727"/>
    </source>
</evidence>
<feature type="region of interest" description="Disordered" evidence="8">
    <location>
        <begin position="45"/>
        <end position="117"/>
    </location>
</feature>
<organism evidence="10 11">
    <name type="scientific">Cylicocyclus nassatus</name>
    <name type="common">Nematode worm</name>
    <dbReference type="NCBI Taxonomy" id="53992"/>
    <lineage>
        <taxon>Eukaryota</taxon>
        <taxon>Metazoa</taxon>
        <taxon>Ecdysozoa</taxon>
        <taxon>Nematoda</taxon>
        <taxon>Chromadorea</taxon>
        <taxon>Rhabditida</taxon>
        <taxon>Rhabditina</taxon>
        <taxon>Rhabditomorpha</taxon>
        <taxon>Strongyloidea</taxon>
        <taxon>Strongylidae</taxon>
        <taxon>Cylicocyclus</taxon>
    </lineage>
</organism>
<dbReference type="Gene3D" id="6.10.250.3420">
    <property type="match status" value="1"/>
</dbReference>
<evidence type="ECO:0000256" key="4">
    <source>
        <dbReference type="ARBA" id="ARBA00037033"/>
    </source>
</evidence>
<dbReference type="InterPro" id="IPR034649">
    <property type="entry name" value="Hip_N"/>
</dbReference>
<dbReference type="GO" id="GO:1902494">
    <property type="term" value="C:catalytic complex"/>
    <property type="evidence" value="ECO:0007669"/>
    <property type="project" value="UniProtKB-ARBA"/>
</dbReference>
<dbReference type="SUPFAM" id="SSF48452">
    <property type="entry name" value="TPR-like"/>
    <property type="match status" value="1"/>
</dbReference>
<comment type="subunit">
    <text evidence="5">Homotetramer. Interacts with Hsc70 as well as DNAJ homologs and Hsp90.</text>
</comment>
<dbReference type="InterPro" id="IPR011990">
    <property type="entry name" value="TPR-like_helical_dom_sf"/>
</dbReference>
<evidence type="ECO:0000256" key="6">
    <source>
        <dbReference type="PROSITE-ProRule" id="PRU00339"/>
    </source>
</evidence>
<dbReference type="PROSITE" id="PS50005">
    <property type="entry name" value="TPR"/>
    <property type="match status" value="1"/>
</dbReference>
<feature type="region of interest" description="Disordered" evidence="8">
    <location>
        <begin position="361"/>
        <end position="388"/>
    </location>
</feature>
<name>A0AA36GW66_CYLNA</name>
<keyword evidence="3 6" id="KW-0802">TPR repeat</keyword>
<feature type="coiled-coil region" evidence="7">
    <location>
        <begin position="229"/>
        <end position="272"/>
    </location>
</feature>
<keyword evidence="11" id="KW-1185">Reference proteome</keyword>
<feature type="compositionally biased region" description="Basic and acidic residues" evidence="8">
    <location>
        <begin position="50"/>
        <end position="65"/>
    </location>
</feature>
<accession>A0AA36GW66</accession>
<comment type="function">
    <text evidence="4">One HIP oligomer binds the ATPase domains of at least two HSC70 molecules dependent on activation of the HSC70 ATPase by HSP40. Stabilizes the ADP state of HSC70 that has a high affinity for substrate protein. Through its own chaperone activity, it may contribute to the interaction of HSC70 with various target proteins.</text>
</comment>
<dbReference type="Gene3D" id="1.10.260.100">
    <property type="match status" value="1"/>
</dbReference>
<dbReference type="FunFam" id="6.10.250.3420:FF:000001">
    <property type="entry name" value="Hsc70-interacting protein-like protein"/>
    <property type="match status" value="1"/>
</dbReference>
<feature type="repeat" description="TPR" evidence="6">
    <location>
        <begin position="112"/>
        <end position="145"/>
    </location>
</feature>
<dbReference type="AlphaFoldDB" id="A0AA36GW66"/>
<dbReference type="SMART" id="SM00727">
    <property type="entry name" value="STI1"/>
    <property type="match status" value="1"/>
</dbReference>
<dbReference type="EMBL" id="CATQJL010000223">
    <property type="protein sequence ID" value="CAJ0599476.1"/>
    <property type="molecule type" value="Genomic_DNA"/>
</dbReference>
<evidence type="ECO:0000256" key="2">
    <source>
        <dbReference type="ARBA" id="ARBA00022737"/>
    </source>
</evidence>
<dbReference type="InterPro" id="IPR006636">
    <property type="entry name" value="STI1_HS-bd"/>
</dbReference>
<dbReference type="GO" id="GO:0005634">
    <property type="term" value="C:nucleus"/>
    <property type="evidence" value="ECO:0007669"/>
    <property type="project" value="UniProtKB-ARBA"/>
</dbReference>
<evidence type="ECO:0000256" key="1">
    <source>
        <dbReference type="ARBA" id="ARBA00009015"/>
    </source>
</evidence>
<keyword evidence="7" id="KW-0175">Coiled coil</keyword>
<feature type="compositionally biased region" description="Basic and acidic residues" evidence="8">
    <location>
        <begin position="100"/>
        <end position="117"/>
    </location>
</feature>
<dbReference type="Proteomes" id="UP001176961">
    <property type="component" value="Unassembled WGS sequence"/>
</dbReference>
<reference evidence="10" key="1">
    <citation type="submission" date="2023-07" db="EMBL/GenBank/DDBJ databases">
        <authorList>
            <consortium name="CYATHOMIX"/>
        </authorList>
    </citation>
    <scope>NUCLEOTIDE SEQUENCE</scope>
    <source>
        <strain evidence="10">N/A</strain>
    </source>
</reference>